<dbReference type="PANTHER" id="PTHR32309:SF13">
    <property type="entry name" value="FERRIC ENTEROBACTIN TRANSPORT PROTEIN FEPE"/>
    <property type="match status" value="1"/>
</dbReference>
<sequence length="468" mass="51299">MNLSQLLLILRARKKMVIGTLLLVVVVTLAVSLLLPKTYQANSTLLLNYKGVDPLTGLTMPGQLMPGYMATQIDIIGSKNVALRVVDRLQLANSPAVIAQFNESTDGKGSVRDWLADLLLRKLDVTPSRESSVVSVGFSGSDPQFVAAVANAFAEEYMHASVQLKVDPMRRASNYFDQQTKLLRDNVEQAQSRLSKYQQEHGIVSVDNRLDVESNRLNDLSAQLVAAQAQLMEATSRQRMASGSAGASPDVAANPLIQNLRVGLGNAEAKLADIGQRLGRNHPQYESAQAEVAKLRRDLNEQIALTSQSVGNNATVLAQREAQIRQALAEQKAKVLELNRTRDEMNVLMKDVESAQRAFDVTSQRGSQTRIEGQAEQSDIAILNPAVVPTEPSGPRVFRNLLLSVFLGILLGFGAAIVLELLDRRVRSENDLNDALDIPLFGVIDWKEPARRKTGILASLMPRRPRLT</sequence>
<dbReference type="NCBIfam" id="TIGR03017">
    <property type="entry name" value="EpsF"/>
    <property type="match status" value="1"/>
</dbReference>
<evidence type="ECO:0000313" key="10">
    <source>
        <dbReference type="EMBL" id="TWI51784.1"/>
    </source>
</evidence>
<keyword evidence="4 7" id="KW-1133">Transmembrane helix</keyword>
<evidence type="ECO:0000313" key="12">
    <source>
        <dbReference type="Proteomes" id="UP000437862"/>
    </source>
</evidence>
<evidence type="ECO:0000256" key="6">
    <source>
        <dbReference type="SAM" id="Coils"/>
    </source>
</evidence>
<proteinExistence type="predicted"/>
<dbReference type="EMBL" id="CP046904">
    <property type="protein sequence ID" value="QGZ41780.1"/>
    <property type="molecule type" value="Genomic_DNA"/>
</dbReference>
<evidence type="ECO:0000256" key="2">
    <source>
        <dbReference type="ARBA" id="ARBA00022475"/>
    </source>
</evidence>
<dbReference type="EMBL" id="VLKW01000001">
    <property type="protein sequence ID" value="TWI51784.1"/>
    <property type="molecule type" value="Genomic_DNA"/>
</dbReference>
<evidence type="ECO:0000256" key="4">
    <source>
        <dbReference type="ARBA" id="ARBA00022989"/>
    </source>
</evidence>
<evidence type="ECO:0000313" key="9">
    <source>
        <dbReference type="EMBL" id="QGZ41780.1"/>
    </source>
</evidence>
<gene>
    <name evidence="9" type="primary">epsF</name>
    <name evidence="9" type="ORF">GO485_23795</name>
    <name evidence="10" type="ORF">IP92_00773</name>
</gene>
<dbReference type="Proteomes" id="UP000437862">
    <property type="component" value="Chromosome"/>
</dbReference>
<protein>
    <submittedName>
        <fullName evidence="10">Chain length determinant protein EpsF</fullName>
    </submittedName>
</protein>
<reference evidence="9 12" key="3">
    <citation type="submission" date="2019-12" db="EMBL/GenBank/DDBJ databases">
        <title>Draft Genome Sequences of Six Type Strains of the Genus Massilia.</title>
        <authorList>
            <person name="Miess H."/>
            <person name="Frediansyah A."/>
            <person name="Goeker M."/>
            <person name="Gross H."/>
        </authorList>
    </citation>
    <scope>NUCLEOTIDE SEQUENCE [LARGE SCALE GENOMIC DNA]</scope>
    <source>
        <strain evidence="9 12">DSM 26639</strain>
    </source>
</reference>
<accession>A0A562Q4Y0</accession>
<evidence type="ECO:0000313" key="11">
    <source>
        <dbReference type="Proteomes" id="UP000315112"/>
    </source>
</evidence>
<comment type="subcellular location">
    <subcellularLocation>
        <location evidence="1">Cell membrane</location>
        <topology evidence="1">Multi-pass membrane protein</topology>
    </subcellularLocation>
</comment>
<feature type="domain" description="Polysaccharide chain length determinant N-terminal" evidence="8">
    <location>
        <begin position="2"/>
        <end position="88"/>
    </location>
</feature>
<dbReference type="RefSeq" id="WP_145873165.1">
    <property type="nucleotide sequence ID" value="NZ_CP046904.1"/>
</dbReference>
<dbReference type="GO" id="GO:0004713">
    <property type="term" value="F:protein tyrosine kinase activity"/>
    <property type="evidence" value="ECO:0007669"/>
    <property type="project" value="TreeGrafter"/>
</dbReference>
<dbReference type="InterPro" id="IPR050445">
    <property type="entry name" value="Bact_polysacc_biosynth/exp"/>
</dbReference>
<evidence type="ECO:0000259" key="8">
    <source>
        <dbReference type="Pfam" id="PF02706"/>
    </source>
</evidence>
<dbReference type="PANTHER" id="PTHR32309">
    <property type="entry name" value="TYROSINE-PROTEIN KINASE"/>
    <property type="match status" value="1"/>
</dbReference>
<name>A0A562Q4Y0_9BURK</name>
<dbReference type="AlphaFoldDB" id="A0A562Q4Y0"/>
<keyword evidence="6" id="KW-0175">Coiled coil</keyword>
<evidence type="ECO:0000256" key="1">
    <source>
        <dbReference type="ARBA" id="ARBA00004651"/>
    </source>
</evidence>
<keyword evidence="12" id="KW-1185">Reference proteome</keyword>
<keyword evidence="3 7" id="KW-0812">Transmembrane</keyword>
<dbReference type="Pfam" id="PF02706">
    <property type="entry name" value="Wzz"/>
    <property type="match status" value="1"/>
</dbReference>
<organism evidence="10 11">
    <name type="scientific">Pseudoduganella flava</name>
    <dbReference type="NCBI Taxonomy" id="871742"/>
    <lineage>
        <taxon>Bacteria</taxon>
        <taxon>Pseudomonadati</taxon>
        <taxon>Pseudomonadota</taxon>
        <taxon>Betaproteobacteria</taxon>
        <taxon>Burkholderiales</taxon>
        <taxon>Oxalobacteraceae</taxon>
        <taxon>Telluria group</taxon>
        <taxon>Pseudoduganella</taxon>
    </lineage>
</organism>
<dbReference type="GO" id="GO:0005886">
    <property type="term" value="C:plasma membrane"/>
    <property type="evidence" value="ECO:0007669"/>
    <property type="project" value="UniProtKB-SubCell"/>
</dbReference>
<reference evidence="10 11" key="1">
    <citation type="journal article" date="2015" name="Stand. Genomic Sci.">
        <title>Genomic Encyclopedia of Bacterial and Archaeal Type Strains, Phase III: the genomes of soil and plant-associated and newly described type strains.</title>
        <authorList>
            <person name="Whitman W.B."/>
            <person name="Woyke T."/>
            <person name="Klenk H.P."/>
            <person name="Zhou Y."/>
            <person name="Lilburn T.G."/>
            <person name="Beck B.J."/>
            <person name="De Vos P."/>
            <person name="Vandamme P."/>
            <person name="Eisen J.A."/>
            <person name="Garrity G."/>
            <person name="Hugenholtz P."/>
            <person name="Kyrpides N.C."/>
        </authorList>
    </citation>
    <scope>NUCLEOTIDE SEQUENCE [LARGE SCALE GENOMIC DNA]</scope>
    <source>
        <strain evidence="10 11">CGMCC 1.10685</strain>
    </source>
</reference>
<dbReference type="InterPro" id="IPR017468">
    <property type="entry name" value="Chain_len_reg_EpsF"/>
</dbReference>
<evidence type="ECO:0000256" key="7">
    <source>
        <dbReference type="SAM" id="Phobius"/>
    </source>
</evidence>
<dbReference type="Proteomes" id="UP000315112">
    <property type="component" value="Unassembled WGS sequence"/>
</dbReference>
<reference evidence="10" key="2">
    <citation type="submission" date="2019-07" db="EMBL/GenBank/DDBJ databases">
        <authorList>
            <person name="Whitman W."/>
            <person name="Huntemann M."/>
            <person name="Clum A."/>
            <person name="Pillay M."/>
            <person name="Palaniappan K."/>
            <person name="Varghese N."/>
            <person name="Mikhailova N."/>
            <person name="Stamatis D."/>
            <person name="Reddy T."/>
            <person name="Daum C."/>
            <person name="Shapiro N."/>
            <person name="Ivanova N."/>
            <person name="Kyrpides N."/>
            <person name="Woyke T."/>
        </authorList>
    </citation>
    <scope>NUCLEOTIDE SEQUENCE</scope>
    <source>
        <strain evidence="10">CGMCC 1.10685</strain>
    </source>
</reference>
<dbReference type="OrthoDB" id="8559110at2"/>
<evidence type="ECO:0000256" key="3">
    <source>
        <dbReference type="ARBA" id="ARBA00022692"/>
    </source>
</evidence>
<dbReference type="InterPro" id="IPR003856">
    <property type="entry name" value="LPS_length_determ_N"/>
</dbReference>
<keyword evidence="5 7" id="KW-0472">Membrane</keyword>
<feature type="transmembrane region" description="Helical" evidence="7">
    <location>
        <begin position="401"/>
        <end position="422"/>
    </location>
</feature>
<feature type="coiled-coil region" evidence="6">
    <location>
        <begin position="180"/>
        <end position="237"/>
    </location>
</feature>
<evidence type="ECO:0000256" key="5">
    <source>
        <dbReference type="ARBA" id="ARBA00023136"/>
    </source>
</evidence>
<keyword evidence="2" id="KW-1003">Cell membrane</keyword>